<dbReference type="EMBL" id="FOYL01000022">
    <property type="protein sequence ID" value="SFR29815.1"/>
    <property type="molecule type" value="Genomic_DNA"/>
</dbReference>
<dbReference type="InterPro" id="IPR009057">
    <property type="entry name" value="Homeodomain-like_sf"/>
</dbReference>
<gene>
    <name evidence="7" type="ORF">SAMN04488564_1224</name>
</gene>
<evidence type="ECO:0000313" key="7">
    <source>
        <dbReference type="EMBL" id="SFR29815.1"/>
    </source>
</evidence>
<keyword evidence="1" id="KW-0678">Repressor</keyword>
<dbReference type="PRINTS" id="PR00455">
    <property type="entry name" value="HTHTETR"/>
</dbReference>
<feature type="DNA-binding region" description="H-T-H motif" evidence="5">
    <location>
        <begin position="37"/>
        <end position="56"/>
    </location>
</feature>
<dbReference type="InterPro" id="IPR050109">
    <property type="entry name" value="HTH-type_TetR-like_transc_reg"/>
</dbReference>
<accession>A0A1I6FIP4</accession>
<evidence type="ECO:0000256" key="5">
    <source>
        <dbReference type="PROSITE-ProRule" id="PRU00335"/>
    </source>
</evidence>
<evidence type="ECO:0000313" key="8">
    <source>
        <dbReference type="Proteomes" id="UP000198583"/>
    </source>
</evidence>
<dbReference type="Proteomes" id="UP000198583">
    <property type="component" value="Unassembled WGS sequence"/>
</dbReference>
<dbReference type="Pfam" id="PF00440">
    <property type="entry name" value="TetR_N"/>
    <property type="match status" value="1"/>
</dbReference>
<dbReference type="SUPFAM" id="SSF48498">
    <property type="entry name" value="Tetracyclin repressor-like, C-terminal domain"/>
    <property type="match status" value="1"/>
</dbReference>
<dbReference type="PANTHER" id="PTHR30055">
    <property type="entry name" value="HTH-TYPE TRANSCRIPTIONAL REGULATOR RUTR"/>
    <property type="match status" value="1"/>
</dbReference>
<dbReference type="InterPro" id="IPR001647">
    <property type="entry name" value="HTH_TetR"/>
</dbReference>
<dbReference type="InterPro" id="IPR036271">
    <property type="entry name" value="Tet_transcr_reg_TetR-rel_C_sf"/>
</dbReference>
<dbReference type="GO" id="GO:0000976">
    <property type="term" value="F:transcription cis-regulatory region binding"/>
    <property type="evidence" value="ECO:0007669"/>
    <property type="project" value="TreeGrafter"/>
</dbReference>
<keyword evidence="4" id="KW-0804">Transcription</keyword>
<dbReference type="Gene3D" id="1.10.357.10">
    <property type="entry name" value="Tetracycline Repressor, domain 2"/>
    <property type="match status" value="1"/>
</dbReference>
<keyword evidence="2" id="KW-0805">Transcription regulation</keyword>
<keyword evidence="3 5" id="KW-0238">DNA-binding</keyword>
<organism evidence="7 8">
    <name type="scientific">Lentzea waywayandensis</name>
    <dbReference type="NCBI Taxonomy" id="84724"/>
    <lineage>
        <taxon>Bacteria</taxon>
        <taxon>Bacillati</taxon>
        <taxon>Actinomycetota</taxon>
        <taxon>Actinomycetes</taxon>
        <taxon>Pseudonocardiales</taxon>
        <taxon>Pseudonocardiaceae</taxon>
        <taxon>Lentzea</taxon>
    </lineage>
</organism>
<evidence type="ECO:0000256" key="2">
    <source>
        <dbReference type="ARBA" id="ARBA00023015"/>
    </source>
</evidence>
<evidence type="ECO:0000256" key="4">
    <source>
        <dbReference type="ARBA" id="ARBA00023163"/>
    </source>
</evidence>
<dbReference type="PROSITE" id="PS50977">
    <property type="entry name" value="HTH_TETR_2"/>
    <property type="match status" value="1"/>
</dbReference>
<keyword evidence="8" id="KW-1185">Reference proteome</keyword>
<dbReference type="PANTHER" id="PTHR30055:SF241">
    <property type="entry name" value="TRANSCRIPTIONAL REGULATORY PROTEIN"/>
    <property type="match status" value="1"/>
</dbReference>
<dbReference type="GO" id="GO:0003700">
    <property type="term" value="F:DNA-binding transcription factor activity"/>
    <property type="evidence" value="ECO:0007669"/>
    <property type="project" value="TreeGrafter"/>
</dbReference>
<dbReference type="STRING" id="84724.SAMN04488564_1224"/>
<dbReference type="AlphaFoldDB" id="A0A1I6FIP4"/>
<name>A0A1I6FIP4_9PSEU</name>
<evidence type="ECO:0000256" key="1">
    <source>
        <dbReference type="ARBA" id="ARBA00022491"/>
    </source>
</evidence>
<dbReference type="InterPro" id="IPR039538">
    <property type="entry name" value="BetI_C"/>
</dbReference>
<proteinExistence type="predicted"/>
<evidence type="ECO:0000256" key="3">
    <source>
        <dbReference type="ARBA" id="ARBA00023125"/>
    </source>
</evidence>
<reference evidence="8" key="1">
    <citation type="submission" date="2016-10" db="EMBL/GenBank/DDBJ databases">
        <authorList>
            <person name="Varghese N."/>
            <person name="Submissions S."/>
        </authorList>
    </citation>
    <scope>NUCLEOTIDE SEQUENCE [LARGE SCALE GENOMIC DNA]</scope>
    <source>
        <strain evidence="8">DSM 44232</strain>
    </source>
</reference>
<feature type="domain" description="HTH tetR-type" evidence="6">
    <location>
        <begin position="14"/>
        <end position="74"/>
    </location>
</feature>
<dbReference type="Pfam" id="PF13977">
    <property type="entry name" value="TetR_C_6"/>
    <property type="match status" value="1"/>
</dbReference>
<dbReference type="SUPFAM" id="SSF46689">
    <property type="entry name" value="Homeodomain-like"/>
    <property type="match status" value="1"/>
</dbReference>
<sequence length="210" mass="23408">MGSASEPRVTKRRVETRQRLLEAALAVFAEQGFGRSTVEQVCSHAGYTRGAFYSNFSTLDELFLAMWEQRSAEQIDRMRTAFEAVERASVHEVGSVVAHLLQAVPLDEEWYRVSAEFTAHALRNPDLRRVIVDRERAIAAASTPFVLAALARVGRTVPDPDALAQALVAVHDGTALQCLSEPDNPAVWQRRIDLFTHVVTAYSNESRERS</sequence>
<protein>
    <submittedName>
        <fullName evidence="7">DNA-binding transcriptional regulator, AcrR family</fullName>
    </submittedName>
</protein>
<evidence type="ECO:0000259" key="6">
    <source>
        <dbReference type="PROSITE" id="PS50977"/>
    </source>
</evidence>